<sequence>MGCSPSKDSSSIIELKNERVESKKATVSTIQDQPGKLNAFKSINGSLFIIGEENSKNEESRNLSNIGQVLYSQKSDNFKDASNIESK</sequence>
<reference evidence="1 2" key="1">
    <citation type="submission" date="2016-11" db="EMBL/GenBank/DDBJ databases">
        <title>The macronuclear genome of Stentor coeruleus: a giant cell with tiny introns.</title>
        <authorList>
            <person name="Slabodnick M."/>
            <person name="Ruby J.G."/>
            <person name="Reiff S.B."/>
            <person name="Swart E.C."/>
            <person name="Gosai S."/>
            <person name="Prabakaran S."/>
            <person name="Witkowska E."/>
            <person name="Larue G.E."/>
            <person name="Fisher S."/>
            <person name="Freeman R.M."/>
            <person name="Gunawardena J."/>
            <person name="Chu W."/>
            <person name="Stover N.A."/>
            <person name="Gregory B.D."/>
            <person name="Nowacki M."/>
            <person name="Derisi J."/>
            <person name="Roy S.W."/>
            <person name="Marshall W.F."/>
            <person name="Sood P."/>
        </authorList>
    </citation>
    <scope>NUCLEOTIDE SEQUENCE [LARGE SCALE GENOMIC DNA]</scope>
    <source>
        <strain evidence="1">WM001</strain>
    </source>
</reference>
<protein>
    <submittedName>
        <fullName evidence="1">Uncharacterized protein</fullName>
    </submittedName>
</protein>
<accession>A0A1R2CTN4</accession>
<comment type="caution">
    <text evidence="1">The sequence shown here is derived from an EMBL/GenBank/DDBJ whole genome shotgun (WGS) entry which is preliminary data.</text>
</comment>
<dbReference type="AlphaFoldDB" id="A0A1R2CTN4"/>
<evidence type="ECO:0000313" key="1">
    <source>
        <dbReference type="EMBL" id="OMJ92333.1"/>
    </source>
</evidence>
<dbReference type="EMBL" id="MPUH01000063">
    <property type="protein sequence ID" value="OMJ92333.1"/>
    <property type="molecule type" value="Genomic_DNA"/>
</dbReference>
<evidence type="ECO:0000313" key="2">
    <source>
        <dbReference type="Proteomes" id="UP000187209"/>
    </source>
</evidence>
<organism evidence="1 2">
    <name type="scientific">Stentor coeruleus</name>
    <dbReference type="NCBI Taxonomy" id="5963"/>
    <lineage>
        <taxon>Eukaryota</taxon>
        <taxon>Sar</taxon>
        <taxon>Alveolata</taxon>
        <taxon>Ciliophora</taxon>
        <taxon>Postciliodesmatophora</taxon>
        <taxon>Heterotrichea</taxon>
        <taxon>Heterotrichida</taxon>
        <taxon>Stentoridae</taxon>
        <taxon>Stentor</taxon>
    </lineage>
</organism>
<gene>
    <name evidence="1" type="ORF">SteCoe_4882</name>
</gene>
<dbReference type="Proteomes" id="UP000187209">
    <property type="component" value="Unassembled WGS sequence"/>
</dbReference>
<name>A0A1R2CTN4_9CILI</name>
<proteinExistence type="predicted"/>
<keyword evidence="2" id="KW-1185">Reference proteome</keyword>